<keyword evidence="3" id="KW-1185">Reference proteome</keyword>
<protein>
    <submittedName>
        <fullName evidence="2">Uncharacterized protein</fullName>
    </submittedName>
</protein>
<feature type="compositionally biased region" description="Pro residues" evidence="1">
    <location>
        <begin position="7"/>
        <end position="21"/>
    </location>
</feature>
<name>A0A3Q7GRK6_SOLLC</name>
<evidence type="ECO:0000313" key="2">
    <source>
        <dbReference type="EnsemblPlants" id="Solyc06g050470.1.1.1"/>
    </source>
</evidence>
<evidence type="ECO:0000313" key="3">
    <source>
        <dbReference type="Proteomes" id="UP000004994"/>
    </source>
</evidence>
<organism evidence="2">
    <name type="scientific">Solanum lycopersicum</name>
    <name type="common">Tomato</name>
    <name type="synonym">Lycopersicon esculentum</name>
    <dbReference type="NCBI Taxonomy" id="4081"/>
    <lineage>
        <taxon>Eukaryota</taxon>
        <taxon>Viridiplantae</taxon>
        <taxon>Streptophyta</taxon>
        <taxon>Embryophyta</taxon>
        <taxon>Tracheophyta</taxon>
        <taxon>Spermatophyta</taxon>
        <taxon>Magnoliopsida</taxon>
        <taxon>eudicotyledons</taxon>
        <taxon>Gunneridae</taxon>
        <taxon>Pentapetalae</taxon>
        <taxon>asterids</taxon>
        <taxon>lamiids</taxon>
        <taxon>Solanales</taxon>
        <taxon>Solanaceae</taxon>
        <taxon>Solanoideae</taxon>
        <taxon>Solaneae</taxon>
        <taxon>Solanum</taxon>
        <taxon>Solanum subgen. Lycopersicon</taxon>
    </lineage>
</organism>
<feature type="region of interest" description="Disordered" evidence="1">
    <location>
        <begin position="1"/>
        <end position="31"/>
    </location>
</feature>
<evidence type="ECO:0000256" key="1">
    <source>
        <dbReference type="SAM" id="MobiDB-lite"/>
    </source>
</evidence>
<dbReference type="AlphaFoldDB" id="A0A3Q7GRK6"/>
<accession>A0A3Q7GRK6</accession>
<reference evidence="2" key="2">
    <citation type="submission" date="2019-01" db="UniProtKB">
        <authorList>
            <consortium name="EnsemblPlants"/>
        </authorList>
    </citation>
    <scope>IDENTIFICATION</scope>
    <source>
        <strain evidence="2">cv. Heinz 1706</strain>
    </source>
</reference>
<reference evidence="2" key="1">
    <citation type="journal article" date="2012" name="Nature">
        <title>The tomato genome sequence provides insights into fleshy fruit evolution.</title>
        <authorList>
            <consortium name="Tomato Genome Consortium"/>
        </authorList>
    </citation>
    <scope>NUCLEOTIDE SEQUENCE [LARGE SCALE GENOMIC DNA]</scope>
    <source>
        <strain evidence="2">cv. Heinz 1706</strain>
    </source>
</reference>
<dbReference type="Gramene" id="Solyc06g050470.1.1">
    <property type="protein sequence ID" value="Solyc06g050470.1.1.1"/>
    <property type="gene ID" value="Solyc06g050470.1"/>
</dbReference>
<dbReference type="Proteomes" id="UP000004994">
    <property type="component" value="Chromosome 6"/>
</dbReference>
<dbReference type="InParanoid" id="A0A3Q7GRK6"/>
<sequence length="107" mass="11889">MLFHVVGPPPRPPSPFSPVPFPHRAHEKATPTDDTEILGVYGINSPIQSVNAPPRKKAIMSNIGEGTFEVRSKRLNVELVTRTFCVCARTSTRIARVVKEHENLLCM</sequence>
<dbReference type="EnsemblPlants" id="Solyc06g050470.1.1">
    <property type="protein sequence ID" value="Solyc06g050470.1.1.1"/>
    <property type="gene ID" value="Solyc06g050470.1"/>
</dbReference>
<dbReference type="PaxDb" id="4081-Solyc06g050470.1.1"/>
<proteinExistence type="predicted"/>